<dbReference type="PANTHER" id="PTHR31394:SF1">
    <property type="entry name" value="TRANSMEMBRANE PROTEIN 199"/>
    <property type="match status" value="1"/>
</dbReference>
<reference evidence="7" key="1">
    <citation type="submission" date="2020-10" db="EMBL/GenBank/DDBJ databases">
        <title>Catharus ustulatus (Swainson's thrush) genome, bCatUst1, primary haplotype v2.</title>
        <authorList>
            <person name="Delmore K."/>
            <person name="Vafadar M."/>
            <person name="Formenti G."/>
            <person name="Chow W."/>
            <person name="Pelan S."/>
            <person name="Howe K."/>
            <person name="Rhie A."/>
            <person name="Mountcastle J."/>
            <person name="Haase B."/>
            <person name="Fedrigo O."/>
            <person name="Jarvis E.D."/>
        </authorList>
    </citation>
    <scope>NUCLEOTIDE SEQUENCE [LARGE SCALE GENOMIC DNA]</scope>
</reference>
<dbReference type="PANTHER" id="PTHR31394">
    <property type="entry name" value="TRANSMEMBRANE PROTEIN 199"/>
    <property type="match status" value="1"/>
</dbReference>
<dbReference type="Proteomes" id="UP000694563">
    <property type="component" value="Chromosome 22"/>
</dbReference>
<dbReference type="AlphaFoldDB" id="A0A8C3Y316"/>
<evidence type="ECO:0000256" key="2">
    <source>
        <dbReference type="ARBA" id="ARBA00022692"/>
    </source>
</evidence>
<keyword evidence="4 6" id="KW-1133">Transmembrane helix</keyword>
<dbReference type="GO" id="GO:0070072">
    <property type="term" value="P:vacuolar proton-transporting V-type ATPase complex assembly"/>
    <property type="evidence" value="ECO:0007669"/>
    <property type="project" value="InterPro"/>
</dbReference>
<dbReference type="Ensembl" id="ENSCUST00005012425.1">
    <property type="protein sequence ID" value="ENSCUSP00005011924.1"/>
    <property type="gene ID" value="ENSCUSG00005007670.1"/>
</dbReference>
<organism evidence="7 8">
    <name type="scientific">Catharus ustulatus</name>
    <name type="common">Russet-backed thrush</name>
    <name type="synonym">Hylocichla ustulatus</name>
    <dbReference type="NCBI Taxonomy" id="91951"/>
    <lineage>
        <taxon>Eukaryota</taxon>
        <taxon>Metazoa</taxon>
        <taxon>Chordata</taxon>
        <taxon>Craniata</taxon>
        <taxon>Vertebrata</taxon>
        <taxon>Euteleostomi</taxon>
        <taxon>Archelosauria</taxon>
        <taxon>Archosauria</taxon>
        <taxon>Dinosauria</taxon>
        <taxon>Saurischia</taxon>
        <taxon>Theropoda</taxon>
        <taxon>Coelurosauria</taxon>
        <taxon>Aves</taxon>
        <taxon>Neognathae</taxon>
        <taxon>Neoaves</taxon>
        <taxon>Telluraves</taxon>
        <taxon>Australaves</taxon>
        <taxon>Passeriformes</taxon>
        <taxon>Turdidae</taxon>
        <taxon>Catharus</taxon>
    </lineage>
</organism>
<evidence type="ECO:0000256" key="1">
    <source>
        <dbReference type="ARBA" id="ARBA00004477"/>
    </source>
</evidence>
<keyword evidence="2 6" id="KW-0812">Transmembrane</keyword>
<evidence type="ECO:0000313" key="7">
    <source>
        <dbReference type="Ensembl" id="ENSCUSP00005011924.1"/>
    </source>
</evidence>
<evidence type="ECO:0000256" key="5">
    <source>
        <dbReference type="ARBA" id="ARBA00023136"/>
    </source>
</evidence>
<keyword evidence="3" id="KW-0256">Endoplasmic reticulum</keyword>
<evidence type="ECO:0000256" key="4">
    <source>
        <dbReference type="ARBA" id="ARBA00022989"/>
    </source>
</evidence>
<evidence type="ECO:0000256" key="6">
    <source>
        <dbReference type="SAM" id="Phobius"/>
    </source>
</evidence>
<gene>
    <name evidence="7" type="primary">TMEM199</name>
</gene>
<dbReference type="GO" id="GO:0005789">
    <property type="term" value="C:endoplasmic reticulum membrane"/>
    <property type="evidence" value="ECO:0007669"/>
    <property type="project" value="UniProtKB-SubCell"/>
</dbReference>
<reference evidence="7" key="3">
    <citation type="submission" date="2025-09" db="UniProtKB">
        <authorList>
            <consortium name="Ensembl"/>
        </authorList>
    </citation>
    <scope>IDENTIFICATION</scope>
</reference>
<feature type="transmembrane region" description="Helical" evidence="6">
    <location>
        <begin position="160"/>
        <end position="179"/>
    </location>
</feature>
<sequence length="189" mass="20642">MASSVRAGPRLRRAVRAGELAALPARLRDELEKALAEEGGLVPFSLLRRLHAALREAGSPLHLHELLEGCEIHLPEVPVPPRNPELVARLERIKAKLAHEEYQRMTRNITACDSSRITSPIRSVKAVVITIFNFIVTVVAAFACTYLGSQYVFAETAARVLSAVIVASVVGLAELYVMVRTIEGDLGKL</sequence>
<comment type="subcellular location">
    <subcellularLocation>
        <location evidence="1">Endoplasmic reticulum membrane</location>
        <topology evidence="1">Multi-pass membrane protein</topology>
    </subcellularLocation>
</comment>
<protein>
    <submittedName>
        <fullName evidence="7">Transmembrane protein 199</fullName>
    </submittedName>
</protein>
<dbReference type="InterPro" id="IPR021013">
    <property type="entry name" value="ATPase_Vma12"/>
</dbReference>
<accession>A0A8C3Y316</accession>
<proteinExistence type="predicted"/>
<evidence type="ECO:0000313" key="8">
    <source>
        <dbReference type="Proteomes" id="UP000694563"/>
    </source>
</evidence>
<reference evidence="7" key="2">
    <citation type="submission" date="2025-08" db="UniProtKB">
        <authorList>
            <consortium name="Ensembl"/>
        </authorList>
    </citation>
    <scope>IDENTIFICATION</scope>
</reference>
<keyword evidence="5 6" id="KW-0472">Membrane</keyword>
<feature type="transmembrane region" description="Helical" evidence="6">
    <location>
        <begin position="126"/>
        <end position="148"/>
    </location>
</feature>
<name>A0A8C3Y316_CATUS</name>
<dbReference type="Pfam" id="PF11712">
    <property type="entry name" value="Vma12"/>
    <property type="match status" value="1"/>
</dbReference>
<evidence type="ECO:0000256" key="3">
    <source>
        <dbReference type="ARBA" id="ARBA00022824"/>
    </source>
</evidence>
<keyword evidence="8" id="KW-1185">Reference proteome</keyword>